<dbReference type="AlphaFoldDB" id="A0A923SRW5"/>
<evidence type="ECO:0000256" key="6">
    <source>
        <dbReference type="ARBA" id="ARBA00023136"/>
    </source>
</evidence>
<dbReference type="GO" id="GO:0005886">
    <property type="term" value="C:plasma membrane"/>
    <property type="evidence" value="ECO:0007669"/>
    <property type="project" value="UniProtKB-SubCell"/>
</dbReference>
<evidence type="ECO:0000256" key="3">
    <source>
        <dbReference type="ARBA" id="ARBA00022475"/>
    </source>
</evidence>
<dbReference type="Proteomes" id="UP000602647">
    <property type="component" value="Unassembled WGS sequence"/>
</dbReference>
<evidence type="ECO:0000256" key="4">
    <source>
        <dbReference type="ARBA" id="ARBA00022692"/>
    </source>
</evidence>
<dbReference type="InterPro" id="IPR002528">
    <property type="entry name" value="MATE_fam"/>
</dbReference>
<feature type="transmembrane region" description="Helical" evidence="7">
    <location>
        <begin position="88"/>
        <end position="110"/>
    </location>
</feature>
<proteinExistence type="predicted"/>
<organism evidence="8 9">
    <name type="scientific">Zhenpiania hominis</name>
    <dbReference type="NCBI Taxonomy" id="2763644"/>
    <lineage>
        <taxon>Bacteria</taxon>
        <taxon>Bacillati</taxon>
        <taxon>Bacillota</taxon>
        <taxon>Clostridia</taxon>
        <taxon>Peptostreptococcales</taxon>
        <taxon>Anaerovoracaceae</taxon>
        <taxon>Zhenpiania</taxon>
    </lineage>
</organism>
<evidence type="ECO:0000256" key="7">
    <source>
        <dbReference type="SAM" id="Phobius"/>
    </source>
</evidence>
<keyword evidence="9" id="KW-1185">Reference proteome</keyword>
<keyword evidence="6 7" id="KW-0472">Membrane</keyword>
<dbReference type="PANTHER" id="PTHR43549">
    <property type="entry name" value="MULTIDRUG RESISTANCE PROTEIN YPNP-RELATED"/>
    <property type="match status" value="1"/>
</dbReference>
<dbReference type="EMBL" id="JACRYT010000006">
    <property type="protein sequence ID" value="MBC6679739.1"/>
    <property type="molecule type" value="Genomic_DNA"/>
</dbReference>
<keyword evidence="3" id="KW-1003">Cell membrane</keyword>
<feature type="transmembrane region" description="Helical" evidence="7">
    <location>
        <begin position="291"/>
        <end position="310"/>
    </location>
</feature>
<keyword evidence="2" id="KW-0813">Transport</keyword>
<name>A0A923SRW5_9FIRM</name>
<feature type="transmembrane region" description="Helical" evidence="7">
    <location>
        <begin position="357"/>
        <end position="373"/>
    </location>
</feature>
<dbReference type="InterPro" id="IPR052031">
    <property type="entry name" value="Membrane_Transporter-Flippase"/>
</dbReference>
<feature type="transmembrane region" description="Helical" evidence="7">
    <location>
        <begin position="211"/>
        <end position="231"/>
    </location>
</feature>
<evidence type="ECO:0000256" key="2">
    <source>
        <dbReference type="ARBA" id="ARBA00022448"/>
    </source>
</evidence>
<keyword evidence="5 7" id="KW-1133">Transmembrane helix</keyword>
<feature type="transmembrane region" description="Helical" evidence="7">
    <location>
        <begin position="252"/>
        <end position="271"/>
    </location>
</feature>
<dbReference type="PANTHER" id="PTHR43549:SF3">
    <property type="entry name" value="MULTIDRUG RESISTANCE PROTEIN YPNP-RELATED"/>
    <property type="match status" value="1"/>
</dbReference>
<evidence type="ECO:0000313" key="9">
    <source>
        <dbReference type="Proteomes" id="UP000602647"/>
    </source>
</evidence>
<feature type="transmembrane region" description="Helical" evidence="7">
    <location>
        <begin position="122"/>
        <end position="146"/>
    </location>
</feature>
<feature type="transmembrane region" description="Helical" evidence="7">
    <location>
        <begin position="56"/>
        <end position="76"/>
    </location>
</feature>
<protein>
    <submittedName>
        <fullName evidence="8">MATE family efflux transporter</fullName>
    </submittedName>
</protein>
<dbReference type="GO" id="GO:0042910">
    <property type="term" value="F:xenobiotic transmembrane transporter activity"/>
    <property type="evidence" value="ECO:0007669"/>
    <property type="project" value="InterPro"/>
</dbReference>
<reference evidence="8" key="1">
    <citation type="submission" date="2020-08" db="EMBL/GenBank/DDBJ databases">
        <title>Genome public.</title>
        <authorList>
            <person name="Liu C."/>
            <person name="Sun Q."/>
        </authorList>
    </citation>
    <scope>NUCLEOTIDE SEQUENCE</scope>
    <source>
        <strain evidence="8">BX12</strain>
    </source>
</reference>
<comment type="subcellular location">
    <subcellularLocation>
        <location evidence="1">Cell membrane</location>
        <topology evidence="1">Multi-pass membrane protein</topology>
    </subcellularLocation>
</comment>
<feature type="transmembrane region" description="Helical" evidence="7">
    <location>
        <begin position="322"/>
        <end position="345"/>
    </location>
</feature>
<gene>
    <name evidence="8" type="ORF">H9L42_07855</name>
</gene>
<dbReference type="GO" id="GO:0015297">
    <property type="term" value="F:antiporter activity"/>
    <property type="evidence" value="ECO:0007669"/>
    <property type="project" value="InterPro"/>
</dbReference>
<comment type="caution">
    <text evidence="8">The sequence shown here is derived from an EMBL/GenBank/DDBJ whole genome shotgun (WGS) entry which is preliminary data.</text>
</comment>
<accession>A0A923SRW5</accession>
<keyword evidence="4 7" id="KW-0812">Transmembrane</keyword>
<dbReference type="Pfam" id="PF01554">
    <property type="entry name" value="MatE"/>
    <property type="match status" value="2"/>
</dbReference>
<feature type="transmembrane region" description="Helical" evidence="7">
    <location>
        <begin position="169"/>
        <end position="191"/>
    </location>
</feature>
<evidence type="ECO:0000256" key="5">
    <source>
        <dbReference type="ARBA" id="ARBA00022989"/>
    </source>
</evidence>
<sequence length="382" mass="41551">MTSGKPAKLLLLFSFPLILGNLGQQLYMIVDAIIVGQGVGVEGLAAVGATDWTYWLALWVIQGTTQGFGILIAQYFGEGSREKMRKAIAMSIGLCAGTGVLLTGICLLIARPMLRLLQTPENIFNGAAAATVIAQFIAFLYCFTVLRRMELVKLQRKDWHVDRMMIKRLFSLALPLVLQSILIAAGGMVLQSAINRQGFLFLAGFTATNKVYGLLESSAISLGYAMTTYVAQNYGAGLQQRIRQGVKSGVGIAVLFSVGVTILMILGGKPILSLFIDTSSSNAPKVLEIAYQYLFIMSCLLCALYLLYVFRSTLQGMGNTIIPMLSGLMEFLARVCAALIGARIWGETVLFFAEPGAWIAAAVLLVFGCIWKFRKESRTFSD</sequence>
<evidence type="ECO:0000256" key="1">
    <source>
        <dbReference type="ARBA" id="ARBA00004651"/>
    </source>
</evidence>
<evidence type="ECO:0000313" key="8">
    <source>
        <dbReference type="EMBL" id="MBC6679739.1"/>
    </source>
</evidence>